<dbReference type="EMBL" id="CAKLPZ010000006">
    <property type="protein sequence ID" value="CAH1002598.1"/>
    <property type="molecule type" value="Genomic_DNA"/>
</dbReference>
<evidence type="ECO:0000256" key="1">
    <source>
        <dbReference type="SAM" id="MobiDB-lite"/>
    </source>
</evidence>
<dbReference type="PROSITE" id="PS51257">
    <property type="entry name" value="PROKAR_LIPOPROTEIN"/>
    <property type="match status" value="1"/>
</dbReference>
<evidence type="ECO:0000313" key="4">
    <source>
        <dbReference type="EMBL" id="CAH1002598.1"/>
    </source>
</evidence>
<keyword evidence="2" id="KW-0732">Signal</keyword>
<dbReference type="InterPro" id="IPR021782">
    <property type="entry name" value="DUF3347"/>
</dbReference>
<keyword evidence="5" id="KW-1185">Reference proteome</keyword>
<comment type="caution">
    <text evidence="4">The sequence shown here is derived from an EMBL/GenBank/DDBJ whole genome shotgun (WGS) entry which is preliminary data.</text>
</comment>
<name>A0ABN8FE35_9BACT</name>
<accession>A0ABN8FE35</accession>
<dbReference type="Proteomes" id="UP000837803">
    <property type="component" value="Unassembled WGS sequence"/>
</dbReference>
<evidence type="ECO:0000256" key="2">
    <source>
        <dbReference type="SAM" id="SignalP"/>
    </source>
</evidence>
<gene>
    <name evidence="4" type="ORF">LEM8419_03470</name>
</gene>
<feature type="region of interest" description="Disordered" evidence="1">
    <location>
        <begin position="25"/>
        <end position="49"/>
    </location>
</feature>
<feature type="signal peptide" evidence="2">
    <location>
        <begin position="1"/>
        <end position="22"/>
    </location>
</feature>
<sequence>MNRITLLLLLPALLLACGDSTAQTENATSTGISTPEQMEQQQASAPANSDAEFADAMTDKVFQNYLHLRSALVRSDATEAASTAGNMAEGFGPERWDLKELAQRIADSDELEVQRGAFATLGTKVEELFTNGMTEGTIYKMHCPMAFDGAGADWFSEVAEVRNPFYGDKMLTCGKVTDTISK</sequence>
<dbReference type="RefSeq" id="WP_238752423.1">
    <property type="nucleotide sequence ID" value="NZ_CAKLPZ010000006.1"/>
</dbReference>
<feature type="chain" id="PRO_5046255697" description="DUF3347 domain-containing protein" evidence="2">
    <location>
        <begin position="23"/>
        <end position="182"/>
    </location>
</feature>
<evidence type="ECO:0000313" key="5">
    <source>
        <dbReference type="Proteomes" id="UP000837803"/>
    </source>
</evidence>
<evidence type="ECO:0000259" key="3">
    <source>
        <dbReference type="Pfam" id="PF11827"/>
    </source>
</evidence>
<organism evidence="4 5">
    <name type="scientific">Neolewinella maritima</name>
    <dbReference type="NCBI Taxonomy" id="1383882"/>
    <lineage>
        <taxon>Bacteria</taxon>
        <taxon>Pseudomonadati</taxon>
        <taxon>Bacteroidota</taxon>
        <taxon>Saprospiria</taxon>
        <taxon>Saprospirales</taxon>
        <taxon>Lewinellaceae</taxon>
        <taxon>Neolewinella</taxon>
    </lineage>
</organism>
<feature type="compositionally biased region" description="Polar residues" evidence="1">
    <location>
        <begin position="25"/>
        <end position="47"/>
    </location>
</feature>
<reference evidence="4" key="1">
    <citation type="submission" date="2021-12" db="EMBL/GenBank/DDBJ databases">
        <authorList>
            <person name="Rodrigo-Torres L."/>
            <person name="Arahal R. D."/>
            <person name="Lucena T."/>
        </authorList>
    </citation>
    <scope>NUCLEOTIDE SEQUENCE</scope>
    <source>
        <strain evidence="4">CECT 8419</strain>
    </source>
</reference>
<dbReference type="Pfam" id="PF11827">
    <property type="entry name" value="DUF3347"/>
    <property type="match status" value="1"/>
</dbReference>
<protein>
    <recommendedName>
        <fullName evidence="3">DUF3347 domain-containing protein</fullName>
    </recommendedName>
</protein>
<proteinExistence type="predicted"/>
<feature type="domain" description="DUF3347" evidence="3">
    <location>
        <begin position="61"/>
        <end position="131"/>
    </location>
</feature>